<dbReference type="AlphaFoldDB" id="A0A8T3YIP9"/>
<dbReference type="InterPro" id="IPR039697">
    <property type="entry name" value="Alcohol_dehydrogenase_Fe"/>
</dbReference>
<gene>
    <name evidence="4" type="ORF">HY544_00185</name>
</gene>
<organism evidence="4 5">
    <name type="scientific">Candidatus Iainarchaeum sp</name>
    <dbReference type="NCBI Taxonomy" id="3101447"/>
    <lineage>
        <taxon>Archaea</taxon>
        <taxon>Candidatus Iainarchaeota</taxon>
        <taxon>Candidatus Iainarchaeia</taxon>
        <taxon>Candidatus Iainarchaeales</taxon>
        <taxon>Candidatus Iainarchaeaceae</taxon>
        <taxon>Candidatus Iainarchaeum</taxon>
    </lineage>
</organism>
<dbReference type="Pfam" id="PF00465">
    <property type="entry name" value="Fe-ADH"/>
    <property type="match status" value="1"/>
</dbReference>
<comment type="caution">
    <text evidence="4">The sequence shown here is derived from an EMBL/GenBank/DDBJ whole genome shotgun (WGS) entry which is preliminary data.</text>
</comment>
<evidence type="ECO:0000313" key="4">
    <source>
        <dbReference type="EMBL" id="MBI4209915.1"/>
    </source>
</evidence>
<proteinExistence type="predicted"/>
<dbReference type="FunFam" id="3.40.50.1970:FF:000003">
    <property type="entry name" value="Alcohol dehydrogenase, iron-containing"/>
    <property type="match status" value="1"/>
</dbReference>
<evidence type="ECO:0000259" key="3">
    <source>
        <dbReference type="Pfam" id="PF25137"/>
    </source>
</evidence>
<protein>
    <submittedName>
        <fullName evidence="4">Iron-containing alcohol dehydrogenase</fullName>
    </submittedName>
</protein>
<dbReference type="EMBL" id="JACQPB010000002">
    <property type="protein sequence ID" value="MBI4209915.1"/>
    <property type="molecule type" value="Genomic_DNA"/>
</dbReference>
<evidence type="ECO:0000259" key="2">
    <source>
        <dbReference type="Pfam" id="PF00465"/>
    </source>
</evidence>
<dbReference type="Gene3D" id="3.40.50.1970">
    <property type="match status" value="1"/>
</dbReference>
<feature type="domain" description="Fe-containing alcohol dehydrogenase-like C-terminal" evidence="3">
    <location>
        <begin position="181"/>
        <end position="366"/>
    </location>
</feature>
<dbReference type="Proteomes" id="UP000732298">
    <property type="component" value="Unassembled WGS sequence"/>
</dbReference>
<dbReference type="InterPro" id="IPR056798">
    <property type="entry name" value="ADH_Fe_C"/>
</dbReference>
<accession>A0A8T3YIP9</accession>
<dbReference type="InterPro" id="IPR018211">
    <property type="entry name" value="ADH_Fe_CS"/>
</dbReference>
<evidence type="ECO:0000313" key="5">
    <source>
        <dbReference type="Proteomes" id="UP000732298"/>
    </source>
</evidence>
<sequence length="368" mass="40290">MKKYFLPVKIIFGEKSYQKLFSELEGAGVKKPLLICGSHFVSSFKYKDFEEKVPVFEVFTGVEPNPSTSTVDRAASLLNSSQCDAVVGIGGGSVLDAAKVVACMHGFKKSCESFYRKPPHRKNRVPFFAVPTTSGSGSEATRYSVLTRSDGSKKTLRHDLFYARVAIVDPELTYSMPPEVTAATGIDAFCQSVEAYWAKTATPQTDAFAAEAIGLAYHSIFKAVNDPDKQARQNMSLASLCAAQAFSNTGTTACHQVSYPLTRHFGLVHGFAVAITLQWFLGFYSEKGGKAGEKCLEICRLIGAKTIAEGREKLIGLLSSIGAPTKLREIGCRPEDFQKIVAVCLEERPQNPRKHTKEDIERMLAEIC</sequence>
<dbReference type="Gene3D" id="1.20.1090.10">
    <property type="entry name" value="Dehydroquinate synthase-like - alpha domain"/>
    <property type="match status" value="1"/>
</dbReference>
<dbReference type="Pfam" id="PF25137">
    <property type="entry name" value="ADH_Fe_C"/>
    <property type="match status" value="1"/>
</dbReference>
<dbReference type="PANTHER" id="PTHR11496:SF83">
    <property type="entry name" value="HYDROXYACID-OXOACID TRANSHYDROGENASE, MITOCHONDRIAL"/>
    <property type="match status" value="1"/>
</dbReference>
<feature type="domain" description="Alcohol dehydrogenase iron-type/glycerol dehydrogenase GldA" evidence="2">
    <location>
        <begin position="7"/>
        <end position="170"/>
    </location>
</feature>
<dbReference type="GO" id="GO:0046872">
    <property type="term" value="F:metal ion binding"/>
    <property type="evidence" value="ECO:0007669"/>
    <property type="project" value="InterPro"/>
</dbReference>
<dbReference type="GO" id="GO:0004022">
    <property type="term" value="F:alcohol dehydrogenase (NAD+) activity"/>
    <property type="evidence" value="ECO:0007669"/>
    <property type="project" value="TreeGrafter"/>
</dbReference>
<dbReference type="PANTHER" id="PTHR11496">
    <property type="entry name" value="ALCOHOL DEHYDROGENASE"/>
    <property type="match status" value="1"/>
</dbReference>
<reference evidence="4" key="1">
    <citation type="submission" date="2020-07" db="EMBL/GenBank/DDBJ databases">
        <title>Huge and variable diversity of episymbiotic CPR bacteria and DPANN archaea in groundwater ecosystems.</title>
        <authorList>
            <person name="He C.Y."/>
            <person name="Keren R."/>
            <person name="Whittaker M."/>
            <person name="Farag I.F."/>
            <person name="Doudna J."/>
            <person name="Cate J.H.D."/>
            <person name="Banfield J.F."/>
        </authorList>
    </citation>
    <scope>NUCLEOTIDE SEQUENCE</scope>
    <source>
        <strain evidence="4">NC_groundwater_1296_Ag_S-0.2um_52_80</strain>
    </source>
</reference>
<evidence type="ECO:0000256" key="1">
    <source>
        <dbReference type="ARBA" id="ARBA00023002"/>
    </source>
</evidence>
<name>A0A8T3YIP9_9ARCH</name>
<dbReference type="SUPFAM" id="SSF56796">
    <property type="entry name" value="Dehydroquinate synthase-like"/>
    <property type="match status" value="1"/>
</dbReference>
<keyword evidence="1" id="KW-0560">Oxidoreductase</keyword>
<dbReference type="InterPro" id="IPR001670">
    <property type="entry name" value="ADH_Fe/GldA"/>
</dbReference>
<dbReference type="PROSITE" id="PS00913">
    <property type="entry name" value="ADH_IRON_1"/>
    <property type="match status" value="1"/>
</dbReference>